<dbReference type="PANTHER" id="PTHR44103:SF1">
    <property type="entry name" value="PROPROTEIN CONVERTASE P"/>
    <property type="match status" value="1"/>
</dbReference>
<dbReference type="SUPFAM" id="SSF69318">
    <property type="entry name" value="Integrin alpha N-terminal domain"/>
    <property type="match status" value="1"/>
</dbReference>
<dbReference type="PANTHER" id="PTHR44103">
    <property type="entry name" value="PROPROTEIN CONVERTASE P"/>
    <property type="match status" value="1"/>
</dbReference>
<reference evidence="3 4" key="1">
    <citation type="submission" date="2020-05" db="EMBL/GenBank/DDBJ databases">
        <title>Bremerella alba sp. nov., a novel planctomycete isolated from the surface of the macroalga Fucus spiralis.</title>
        <authorList>
            <person name="Godinho O."/>
            <person name="Botelho R."/>
            <person name="Albuquerque L."/>
            <person name="Wiegand S."/>
            <person name="Da Costa M.S."/>
            <person name="Lobo-Da-Cunha A."/>
            <person name="Jogler C."/>
            <person name="Lage O.M."/>
        </authorList>
    </citation>
    <scope>NUCLEOTIDE SEQUENCE [LARGE SCALE GENOMIC DNA]</scope>
    <source>
        <strain evidence="3 4">FF15</strain>
    </source>
</reference>
<evidence type="ECO:0000256" key="1">
    <source>
        <dbReference type="ARBA" id="ARBA00022729"/>
    </source>
</evidence>
<keyword evidence="2" id="KW-0812">Transmembrane</keyword>
<sequence length="446" mass="49695">MWDTFGTTSCRDIFPMLFRLSALILLAVAIPLVAMLVGPSLRTRLDSDELYSKIDSYSPSELPFKYQPTQTDVAGLPQITNIQIVDFNRDGKNDLLVCDALGSRVLLVERDTDGNWIESTLVADVAAPAHATVVDIDQDNDNDIIVSVLGNIMPDDHVIGRVELFENIDGEFRRHVILDDVRRVADVQYGDFDGDDDLDLVVAVFGYSRGNVLWLENQGDFRFRDHELLSGPGTIHVPVGDYDQDGDLDIAAIVTQDEEELWGLENLGGGKFKKRRLWMTINPDLGSAGLVQCDLDQDGDLDLVLPAGDNLEDFDAYPQPYHGCYWFENHGNWQFEIHRISELGGTYAAAVTDLNDDGNEDIVLVSLTNNWLEPNNASIVWLENDGQQNFKTWQISADPLHLVTVAAGDLDGDGLPDIAAGSFNVRRPHRKLGRISTWLNRFEAKP</sequence>
<dbReference type="InterPro" id="IPR013517">
    <property type="entry name" value="FG-GAP"/>
</dbReference>
<dbReference type="InterPro" id="IPR028994">
    <property type="entry name" value="Integrin_alpha_N"/>
</dbReference>
<accession>A0A7V9A810</accession>
<feature type="transmembrane region" description="Helical" evidence="2">
    <location>
        <begin position="16"/>
        <end position="37"/>
    </location>
</feature>
<evidence type="ECO:0000256" key="2">
    <source>
        <dbReference type="SAM" id="Phobius"/>
    </source>
</evidence>
<proteinExistence type="predicted"/>
<dbReference type="Gene3D" id="2.130.10.130">
    <property type="entry name" value="Integrin alpha, N-terminal"/>
    <property type="match status" value="1"/>
</dbReference>
<keyword evidence="2" id="KW-1133">Transmembrane helix</keyword>
<dbReference type="EMBL" id="JABRWO010000007">
    <property type="protein sequence ID" value="MBA2115581.1"/>
    <property type="molecule type" value="Genomic_DNA"/>
</dbReference>
<keyword evidence="1" id="KW-0732">Signal</keyword>
<name>A0A7V9A810_9BACT</name>
<dbReference type="AlphaFoldDB" id="A0A7V9A810"/>
<keyword evidence="2" id="KW-0472">Membrane</keyword>
<evidence type="ECO:0008006" key="5">
    <source>
        <dbReference type="Google" id="ProtNLM"/>
    </source>
</evidence>
<gene>
    <name evidence="3" type="ORF">HOV93_27630</name>
</gene>
<organism evidence="3 4">
    <name type="scientific">Bremerella alba</name>
    <dbReference type="NCBI Taxonomy" id="980252"/>
    <lineage>
        <taxon>Bacteria</taxon>
        <taxon>Pseudomonadati</taxon>
        <taxon>Planctomycetota</taxon>
        <taxon>Planctomycetia</taxon>
        <taxon>Pirellulales</taxon>
        <taxon>Pirellulaceae</taxon>
        <taxon>Bremerella</taxon>
    </lineage>
</organism>
<comment type="caution">
    <text evidence="3">The sequence shown here is derived from an EMBL/GenBank/DDBJ whole genome shotgun (WGS) entry which is preliminary data.</text>
</comment>
<dbReference type="Pfam" id="PF13517">
    <property type="entry name" value="FG-GAP_3"/>
    <property type="match status" value="3"/>
</dbReference>
<evidence type="ECO:0000313" key="4">
    <source>
        <dbReference type="Proteomes" id="UP000551616"/>
    </source>
</evidence>
<protein>
    <recommendedName>
        <fullName evidence="5">FG-GAP repeat protein</fullName>
    </recommendedName>
</protein>
<dbReference type="Proteomes" id="UP000551616">
    <property type="component" value="Unassembled WGS sequence"/>
</dbReference>
<keyword evidence="4" id="KW-1185">Reference proteome</keyword>
<evidence type="ECO:0000313" key="3">
    <source>
        <dbReference type="EMBL" id="MBA2115581.1"/>
    </source>
</evidence>